<evidence type="ECO:0000256" key="1">
    <source>
        <dbReference type="ARBA" id="ARBA00009437"/>
    </source>
</evidence>
<keyword evidence="3" id="KW-0238">DNA-binding</keyword>
<protein>
    <submittedName>
        <fullName evidence="6">Transcriptional regulator, LysR family</fullName>
    </submittedName>
</protein>
<dbReference type="PRINTS" id="PR00039">
    <property type="entry name" value="HTHLYSR"/>
</dbReference>
<evidence type="ECO:0000259" key="5">
    <source>
        <dbReference type="PROSITE" id="PS50931"/>
    </source>
</evidence>
<dbReference type="AlphaFoldDB" id="D4YV04"/>
<dbReference type="InterPro" id="IPR036388">
    <property type="entry name" value="WH-like_DNA-bd_sf"/>
</dbReference>
<keyword evidence="7" id="KW-1185">Reference proteome</keyword>
<comment type="similarity">
    <text evidence="1">Belongs to the LysR transcriptional regulatory family.</text>
</comment>
<gene>
    <name evidence="6" type="ORF">HMPREF0493_1365</name>
</gene>
<dbReference type="STRING" id="83683.B1745_03585"/>
<keyword evidence="4" id="KW-0804">Transcription</keyword>
<accession>D4YV04</accession>
<dbReference type="EMBL" id="ADNY01000056">
    <property type="protein sequence ID" value="EFG54951.1"/>
    <property type="molecule type" value="Genomic_DNA"/>
</dbReference>
<feature type="domain" description="HTH lysR-type" evidence="5">
    <location>
        <begin position="8"/>
        <end position="65"/>
    </location>
</feature>
<evidence type="ECO:0000256" key="4">
    <source>
        <dbReference type="ARBA" id="ARBA00023163"/>
    </source>
</evidence>
<comment type="caution">
    <text evidence="6">The sequence shown here is derived from an EMBL/GenBank/DDBJ whole genome shotgun (WGS) entry which is preliminary data.</text>
</comment>
<dbReference type="InterPro" id="IPR036390">
    <property type="entry name" value="WH_DNA-bd_sf"/>
</dbReference>
<dbReference type="PANTHER" id="PTHR30126:SF97">
    <property type="entry name" value="HTH-TYPE TRANSCRIPTIONAL REGULATOR ABGR"/>
    <property type="match status" value="1"/>
</dbReference>
<dbReference type="SUPFAM" id="SSF53850">
    <property type="entry name" value="Periplasmic binding protein-like II"/>
    <property type="match status" value="1"/>
</dbReference>
<dbReference type="PROSITE" id="PS50931">
    <property type="entry name" value="HTH_LYSR"/>
    <property type="match status" value="1"/>
</dbReference>
<dbReference type="RefSeq" id="WP_006352514.1">
    <property type="nucleotide sequence ID" value="NZ_ADNY01000056.1"/>
</dbReference>
<proteinExistence type="inferred from homology"/>
<dbReference type="PANTHER" id="PTHR30126">
    <property type="entry name" value="HTH-TYPE TRANSCRIPTIONAL REGULATOR"/>
    <property type="match status" value="1"/>
</dbReference>
<evidence type="ECO:0000313" key="7">
    <source>
        <dbReference type="Proteomes" id="UP000004069"/>
    </source>
</evidence>
<organism evidence="6 7">
    <name type="scientific">Lactobacillus amylolyticus DSM 11664</name>
    <dbReference type="NCBI Taxonomy" id="585524"/>
    <lineage>
        <taxon>Bacteria</taxon>
        <taxon>Bacillati</taxon>
        <taxon>Bacillota</taxon>
        <taxon>Bacilli</taxon>
        <taxon>Lactobacillales</taxon>
        <taxon>Lactobacillaceae</taxon>
        <taxon>Lactobacillus</taxon>
    </lineage>
</organism>
<evidence type="ECO:0000256" key="2">
    <source>
        <dbReference type="ARBA" id="ARBA00023015"/>
    </source>
</evidence>
<sequence length="315" mass="36920">MPKTDTILSAKSLRYFLQLIDTMNYTQAAQILGITQPALTQQIKKLEHAIGAPLFGQMGKKLYLTEAGKEMQSAAVELLDTINSVVDDIQEFTQADKGSISVGVLDTIDIEIFRQFVVEFNKNYPRIQLNILTYNRQELWRRLDNNTIDLAIMYLPDNTKRDEINLQHQYDHMELFKDRLMILTHKDTVEAKQAYPISRFTRRKWVSYPEGSYLTQLMKDYFGDKNKPIVSLTFSKAKYLIETAQTTEYDTYISKSYYLAHKKDINLTPVYVKDDKDFEIAMVYRKGKVEIPRIKNLLEEWKKFLDKKDYSSRLE</sequence>
<dbReference type="InterPro" id="IPR005119">
    <property type="entry name" value="LysR_subst-bd"/>
</dbReference>
<reference evidence="6 7" key="1">
    <citation type="submission" date="2010-04" db="EMBL/GenBank/DDBJ databases">
        <authorList>
            <person name="Muzny D."/>
            <person name="Qin X."/>
            <person name="Deng J."/>
            <person name="Jiang H."/>
            <person name="Liu Y."/>
            <person name="Qu J."/>
            <person name="Song X.-Z."/>
            <person name="Zhang L."/>
            <person name="Thornton R."/>
            <person name="Coyle M."/>
            <person name="Francisco L."/>
            <person name="Jackson L."/>
            <person name="Javaid M."/>
            <person name="Korchina V."/>
            <person name="Kovar C."/>
            <person name="Mata R."/>
            <person name="Mathew T."/>
            <person name="Ngo R."/>
            <person name="Nguyen L."/>
            <person name="Nguyen N."/>
            <person name="Okwuonu G."/>
            <person name="Ongeri F."/>
            <person name="Pham C."/>
            <person name="Simmons D."/>
            <person name="Wilczek-Boney K."/>
            <person name="Hale W."/>
            <person name="Jakkamsetti A."/>
            <person name="Pham P."/>
            <person name="Ruth R."/>
            <person name="San Lucas F."/>
            <person name="Warren J."/>
            <person name="Zhang J."/>
            <person name="Zhao Z."/>
            <person name="Zhou C."/>
            <person name="Zhu D."/>
            <person name="Lee S."/>
            <person name="Bess C."/>
            <person name="Blankenburg K."/>
            <person name="Forbes L."/>
            <person name="Fu Q."/>
            <person name="Gubbala S."/>
            <person name="Hirani K."/>
            <person name="Jayaseelan J.C."/>
            <person name="Lara F."/>
            <person name="Munidasa M."/>
            <person name="Palculict T."/>
            <person name="Patil S."/>
            <person name="Pu L.-L."/>
            <person name="Saada N."/>
            <person name="Tang L."/>
            <person name="Weissenberger G."/>
            <person name="Zhu Y."/>
            <person name="Hemphill L."/>
            <person name="Shang Y."/>
            <person name="Youmans B."/>
            <person name="Ayvaz T."/>
            <person name="Ross M."/>
            <person name="Santibanez J."/>
            <person name="Aqrawi P."/>
            <person name="Gross S."/>
            <person name="Joshi V."/>
            <person name="Fowler G."/>
            <person name="Nazareth L."/>
            <person name="Reid J."/>
            <person name="Worley K."/>
            <person name="Petrosino J."/>
            <person name="Highlander S."/>
            <person name="Gibbs R."/>
        </authorList>
    </citation>
    <scope>NUCLEOTIDE SEQUENCE [LARGE SCALE GENOMIC DNA]</scope>
    <source>
        <strain evidence="6 7">DSM 11664</strain>
    </source>
</reference>
<dbReference type="OrthoDB" id="9803735at2"/>
<dbReference type="GO" id="GO:0003700">
    <property type="term" value="F:DNA-binding transcription factor activity"/>
    <property type="evidence" value="ECO:0007669"/>
    <property type="project" value="InterPro"/>
</dbReference>
<dbReference type="Gene3D" id="3.40.190.10">
    <property type="entry name" value="Periplasmic binding protein-like II"/>
    <property type="match status" value="2"/>
</dbReference>
<evidence type="ECO:0000256" key="3">
    <source>
        <dbReference type="ARBA" id="ARBA00023125"/>
    </source>
</evidence>
<dbReference type="CDD" id="cd05466">
    <property type="entry name" value="PBP2_LTTR_substrate"/>
    <property type="match status" value="1"/>
</dbReference>
<dbReference type="PATRIC" id="fig|585524.9.peg.1209"/>
<dbReference type="InterPro" id="IPR000847">
    <property type="entry name" value="LysR_HTH_N"/>
</dbReference>
<dbReference type="eggNOG" id="COG0583">
    <property type="taxonomic scope" value="Bacteria"/>
</dbReference>
<name>D4YV04_9LACO</name>
<keyword evidence="2" id="KW-0805">Transcription regulation</keyword>
<dbReference type="Pfam" id="PF00126">
    <property type="entry name" value="HTH_1"/>
    <property type="match status" value="1"/>
</dbReference>
<dbReference type="GO" id="GO:0000976">
    <property type="term" value="F:transcription cis-regulatory region binding"/>
    <property type="evidence" value="ECO:0007669"/>
    <property type="project" value="TreeGrafter"/>
</dbReference>
<dbReference type="SUPFAM" id="SSF46785">
    <property type="entry name" value="Winged helix' DNA-binding domain"/>
    <property type="match status" value="1"/>
</dbReference>
<dbReference type="Proteomes" id="UP000004069">
    <property type="component" value="Unassembled WGS sequence"/>
</dbReference>
<evidence type="ECO:0000313" key="6">
    <source>
        <dbReference type="EMBL" id="EFG54951.1"/>
    </source>
</evidence>
<dbReference type="Pfam" id="PF03466">
    <property type="entry name" value="LysR_substrate"/>
    <property type="match status" value="1"/>
</dbReference>
<dbReference type="Gene3D" id="1.10.10.10">
    <property type="entry name" value="Winged helix-like DNA-binding domain superfamily/Winged helix DNA-binding domain"/>
    <property type="match status" value="1"/>
</dbReference>